<feature type="compositionally biased region" description="Basic residues" evidence="1">
    <location>
        <begin position="130"/>
        <end position="141"/>
    </location>
</feature>
<dbReference type="Pfam" id="PF04120">
    <property type="entry name" value="Iron_permease"/>
    <property type="match status" value="1"/>
</dbReference>
<organism evidence="3 4">
    <name type="scientific">Mesorhizobium opportunistum</name>
    <dbReference type="NCBI Taxonomy" id="593909"/>
    <lineage>
        <taxon>Bacteria</taxon>
        <taxon>Pseudomonadati</taxon>
        <taxon>Pseudomonadota</taxon>
        <taxon>Alphaproteobacteria</taxon>
        <taxon>Hyphomicrobiales</taxon>
        <taxon>Phyllobacteriaceae</taxon>
        <taxon>Mesorhizobium</taxon>
    </lineage>
</organism>
<keyword evidence="2" id="KW-0812">Transmembrane</keyword>
<dbReference type="InterPro" id="IPR007251">
    <property type="entry name" value="Iron_permease_Fet4"/>
</dbReference>
<proteinExistence type="predicted"/>
<evidence type="ECO:0000313" key="4">
    <source>
        <dbReference type="Proteomes" id="UP001464387"/>
    </source>
</evidence>
<evidence type="ECO:0000256" key="2">
    <source>
        <dbReference type="SAM" id="Phobius"/>
    </source>
</evidence>
<gene>
    <name evidence="3" type="ORF">NKI33_28735</name>
</gene>
<protein>
    <submittedName>
        <fullName evidence="3">Low affinity iron permease family protein</fullName>
    </submittedName>
</protein>
<name>A0ABV1YP10_9HYPH</name>
<dbReference type="EMBL" id="JAMYPJ010000060">
    <property type="protein sequence ID" value="MER8936926.1"/>
    <property type="molecule type" value="Genomic_DNA"/>
</dbReference>
<keyword evidence="2" id="KW-0472">Membrane</keyword>
<dbReference type="Proteomes" id="UP001464387">
    <property type="component" value="Unassembled WGS sequence"/>
</dbReference>
<feature type="region of interest" description="Disordered" evidence="1">
    <location>
        <begin position="115"/>
        <end position="141"/>
    </location>
</feature>
<keyword evidence="2" id="KW-1133">Transmembrane helix</keyword>
<comment type="caution">
    <text evidence="3">The sequence shown here is derived from an EMBL/GenBank/DDBJ whole genome shotgun (WGS) entry which is preliminary data.</text>
</comment>
<sequence length="141" mass="15632">MEKLFTKIANWVAHVAGLPPTFAICCAIIVVWAVSGPYFGFSDTWQLVINTGTTIITFLMVFLIQNTQNRDGAAIQAKLDELIRVSRAHNHFIGIEHLTESEVEEIRSKCERAARRHDQKIAATAAKKATAQKRGAKKQAA</sequence>
<dbReference type="RefSeq" id="WP_224686114.1">
    <property type="nucleotide sequence ID" value="NZ_CP097252.1"/>
</dbReference>
<evidence type="ECO:0000256" key="1">
    <source>
        <dbReference type="SAM" id="MobiDB-lite"/>
    </source>
</evidence>
<accession>A0ABV1YP10</accession>
<keyword evidence="4" id="KW-1185">Reference proteome</keyword>
<evidence type="ECO:0000313" key="3">
    <source>
        <dbReference type="EMBL" id="MER8936926.1"/>
    </source>
</evidence>
<feature type="transmembrane region" description="Helical" evidence="2">
    <location>
        <begin position="12"/>
        <end position="33"/>
    </location>
</feature>
<feature type="transmembrane region" description="Helical" evidence="2">
    <location>
        <begin position="45"/>
        <end position="64"/>
    </location>
</feature>
<reference evidence="3 4" key="1">
    <citation type="journal article" date="2024" name="Proc. Natl. Acad. Sci. U.S.A.">
        <title>The evolutionary genomics of adaptation to stress in wild rhizobium bacteria.</title>
        <authorList>
            <person name="Kehlet-Delgado H."/>
            <person name="Montoya A.P."/>
            <person name="Jensen K.T."/>
            <person name="Wendlandt C.E."/>
            <person name="Dexheimer C."/>
            <person name="Roberts M."/>
            <person name="Torres Martinez L."/>
            <person name="Friesen M.L."/>
            <person name="Griffitts J.S."/>
            <person name="Porter S.S."/>
        </authorList>
    </citation>
    <scope>NUCLEOTIDE SEQUENCE [LARGE SCALE GENOMIC DNA]</scope>
    <source>
        <strain evidence="3 4">M0729</strain>
    </source>
</reference>